<gene>
    <name evidence="2" type="ORF">BJ875DRAFT_482647</name>
</gene>
<feature type="transmembrane region" description="Helical" evidence="1">
    <location>
        <begin position="110"/>
        <end position="130"/>
    </location>
</feature>
<comment type="caution">
    <text evidence="2">The sequence shown here is derived from an EMBL/GenBank/DDBJ whole genome shotgun (WGS) entry which is preliminary data.</text>
</comment>
<dbReference type="AlphaFoldDB" id="A0A9P8C765"/>
<feature type="transmembrane region" description="Helical" evidence="1">
    <location>
        <begin position="12"/>
        <end position="33"/>
    </location>
</feature>
<proteinExistence type="predicted"/>
<feature type="transmembrane region" description="Helical" evidence="1">
    <location>
        <begin position="75"/>
        <end position="98"/>
    </location>
</feature>
<evidence type="ECO:0000313" key="2">
    <source>
        <dbReference type="EMBL" id="KAG9236040.1"/>
    </source>
</evidence>
<feature type="transmembrane region" description="Helical" evidence="1">
    <location>
        <begin position="45"/>
        <end position="63"/>
    </location>
</feature>
<keyword evidence="3" id="KW-1185">Reference proteome</keyword>
<accession>A0A9P8C765</accession>
<reference evidence="2" key="1">
    <citation type="journal article" date="2021" name="IMA Fungus">
        <title>Genomic characterization of three marine fungi, including Emericellopsis atlantica sp. nov. with signatures of a generalist lifestyle and marine biomass degradation.</title>
        <authorList>
            <person name="Hagestad O.C."/>
            <person name="Hou L."/>
            <person name="Andersen J.H."/>
            <person name="Hansen E.H."/>
            <person name="Altermark B."/>
            <person name="Li C."/>
            <person name="Kuhnert E."/>
            <person name="Cox R.J."/>
            <person name="Crous P.W."/>
            <person name="Spatafora J.W."/>
            <person name="Lail K."/>
            <person name="Amirebrahimi M."/>
            <person name="Lipzen A."/>
            <person name="Pangilinan J."/>
            <person name="Andreopoulos W."/>
            <person name="Hayes R.D."/>
            <person name="Ng V."/>
            <person name="Grigoriev I.V."/>
            <person name="Jackson S.A."/>
            <person name="Sutton T.D.S."/>
            <person name="Dobson A.D.W."/>
            <person name="Rama T."/>
        </authorList>
    </citation>
    <scope>NUCLEOTIDE SEQUENCE</scope>
    <source>
        <strain evidence="2">TRa018bII</strain>
    </source>
</reference>
<protein>
    <recommendedName>
        <fullName evidence="4">MARVEL domain-containing protein</fullName>
    </recommendedName>
</protein>
<keyword evidence="1" id="KW-0472">Membrane</keyword>
<evidence type="ECO:0008006" key="4">
    <source>
        <dbReference type="Google" id="ProtNLM"/>
    </source>
</evidence>
<dbReference type="Proteomes" id="UP000824998">
    <property type="component" value="Unassembled WGS sequence"/>
</dbReference>
<organism evidence="2 3">
    <name type="scientific">Amylocarpus encephaloides</name>
    <dbReference type="NCBI Taxonomy" id="45428"/>
    <lineage>
        <taxon>Eukaryota</taxon>
        <taxon>Fungi</taxon>
        <taxon>Dikarya</taxon>
        <taxon>Ascomycota</taxon>
        <taxon>Pezizomycotina</taxon>
        <taxon>Leotiomycetes</taxon>
        <taxon>Helotiales</taxon>
        <taxon>Helotiales incertae sedis</taxon>
        <taxon>Amylocarpus</taxon>
    </lineage>
</organism>
<sequence length="168" mass="18539">MSHKAEHKMMNIIHLVQVVVIGAVLGISAYRMLILKIRTSRNDSMVMGVAAKGLILMAYMIYTEKTYALKRFASAKANMILAFTEIVFWAAGAILPIMSVSSCSPGTGCMLTYILIGLAIVNCLLSLVVAKVSWSHWRYFQAHGYLPGYVKPDQLKDDISLKGRPEAV</sequence>
<evidence type="ECO:0000256" key="1">
    <source>
        <dbReference type="SAM" id="Phobius"/>
    </source>
</evidence>
<name>A0A9P8C765_9HELO</name>
<keyword evidence="1" id="KW-1133">Transmembrane helix</keyword>
<dbReference type="OrthoDB" id="3436860at2759"/>
<keyword evidence="1" id="KW-0812">Transmembrane</keyword>
<evidence type="ECO:0000313" key="3">
    <source>
        <dbReference type="Proteomes" id="UP000824998"/>
    </source>
</evidence>
<dbReference type="EMBL" id="MU251416">
    <property type="protein sequence ID" value="KAG9236040.1"/>
    <property type="molecule type" value="Genomic_DNA"/>
</dbReference>